<proteinExistence type="predicted"/>
<evidence type="ECO:0000256" key="7">
    <source>
        <dbReference type="ARBA" id="ARBA00023159"/>
    </source>
</evidence>
<evidence type="ECO:0000256" key="9">
    <source>
        <dbReference type="ARBA" id="ARBA00024867"/>
    </source>
</evidence>
<dbReference type="InterPro" id="IPR048714">
    <property type="entry name" value="DpiA-like_HTH"/>
</dbReference>
<feature type="domain" description="Response regulatory" evidence="13">
    <location>
        <begin position="3"/>
        <end position="119"/>
    </location>
</feature>
<evidence type="ECO:0000256" key="11">
    <source>
        <dbReference type="PROSITE-ProRule" id="PRU00169"/>
    </source>
</evidence>
<keyword evidence="7 10" id="KW-0010">Activator</keyword>
<organism evidence="14 15">
    <name type="scientific">Anaerovirgula multivorans</name>
    <dbReference type="NCBI Taxonomy" id="312168"/>
    <lineage>
        <taxon>Bacteria</taxon>
        <taxon>Bacillati</taxon>
        <taxon>Bacillota</taxon>
        <taxon>Clostridia</taxon>
        <taxon>Peptostreptococcales</taxon>
        <taxon>Natronincolaceae</taxon>
        <taxon>Anaerovirgula</taxon>
    </lineage>
</organism>
<dbReference type="Pfam" id="PF20714">
    <property type="entry name" value="HTH_64"/>
    <property type="match status" value="1"/>
</dbReference>
<evidence type="ECO:0000256" key="5">
    <source>
        <dbReference type="ARBA" id="ARBA00023015"/>
    </source>
</evidence>
<dbReference type="AlphaFoldDB" id="A0A239BW34"/>
<dbReference type="InterPro" id="IPR051271">
    <property type="entry name" value="2C-system_Tx_regulators"/>
</dbReference>
<keyword evidence="8 10" id="KW-0804">Transcription</keyword>
<evidence type="ECO:0000259" key="13">
    <source>
        <dbReference type="PROSITE" id="PS50110"/>
    </source>
</evidence>
<evidence type="ECO:0000256" key="2">
    <source>
        <dbReference type="ARBA" id="ARBA00022490"/>
    </source>
</evidence>
<dbReference type="Pfam" id="PF00072">
    <property type="entry name" value="Response_reg"/>
    <property type="match status" value="1"/>
</dbReference>
<dbReference type="PIRSF" id="PIRSF006171">
    <property type="entry name" value="RR_citrat_malat"/>
    <property type="match status" value="1"/>
</dbReference>
<dbReference type="SUPFAM" id="SSF46785">
    <property type="entry name" value="Winged helix' DNA-binding domain"/>
    <property type="match status" value="1"/>
</dbReference>
<dbReference type="RefSeq" id="WP_089281919.1">
    <property type="nucleotide sequence ID" value="NZ_FZOJ01000004.1"/>
</dbReference>
<comment type="subcellular location">
    <subcellularLocation>
        <location evidence="1 10">Cytoplasm</location>
    </subcellularLocation>
</comment>
<gene>
    <name evidence="14" type="ORF">SAMN05446037_1004137</name>
</gene>
<dbReference type="InterPro" id="IPR011006">
    <property type="entry name" value="CheY-like_superfamily"/>
</dbReference>
<comment type="function">
    <text evidence="9">May play the central regulatory role in sporulation. It may be an element of the effector pathway responsible for the activation of sporulation genes in response to nutritional stress. Spo0A may act in concert with spo0H (a sigma factor) to control the expression of some genes that are critical to the sporulation process.</text>
</comment>
<dbReference type="GO" id="GO:0005737">
    <property type="term" value="C:cytoplasm"/>
    <property type="evidence" value="ECO:0007669"/>
    <property type="project" value="UniProtKB-SubCell"/>
</dbReference>
<dbReference type="GO" id="GO:0003677">
    <property type="term" value="F:DNA binding"/>
    <property type="evidence" value="ECO:0007669"/>
    <property type="project" value="UniProtKB-KW"/>
</dbReference>
<dbReference type="GO" id="GO:0003700">
    <property type="term" value="F:DNA-binding transcription factor activity"/>
    <property type="evidence" value="ECO:0007669"/>
    <property type="project" value="InterPro"/>
</dbReference>
<dbReference type="CDD" id="cd19925">
    <property type="entry name" value="REC_citrate_TCS"/>
    <property type="match status" value="1"/>
</dbReference>
<keyword evidence="4 10" id="KW-0902">Two-component regulatory system</keyword>
<keyword evidence="12" id="KW-0175">Coiled coil</keyword>
<feature type="coiled-coil region" evidence="12">
    <location>
        <begin position="108"/>
        <end position="135"/>
    </location>
</feature>
<dbReference type="InterPro" id="IPR036390">
    <property type="entry name" value="WH_DNA-bd_sf"/>
</dbReference>
<evidence type="ECO:0000256" key="4">
    <source>
        <dbReference type="ARBA" id="ARBA00023012"/>
    </source>
</evidence>
<evidence type="ECO:0000256" key="10">
    <source>
        <dbReference type="PIRNR" id="PIRNR006171"/>
    </source>
</evidence>
<reference evidence="14 15" key="1">
    <citation type="submission" date="2017-06" db="EMBL/GenBank/DDBJ databases">
        <authorList>
            <person name="Kim H.J."/>
            <person name="Triplett B.A."/>
        </authorList>
    </citation>
    <scope>NUCLEOTIDE SEQUENCE [LARGE SCALE GENOMIC DNA]</scope>
    <source>
        <strain evidence="14 15">SCA</strain>
    </source>
</reference>
<dbReference type="InterPro" id="IPR001789">
    <property type="entry name" value="Sig_transdc_resp-reg_receiver"/>
</dbReference>
<evidence type="ECO:0000256" key="12">
    <source>
        <dbReference type="SAM" id="Coils"/>
    </source>
</evidence>
<evidence type="ECO:0000313" key="15">
    <source>
        <dbReference type="Proteomes" id="UP000198304"/>
    </source>
</evidence>
<dbReference type="PANTHER" id="PTHR45526:SF1">
    <property type="entry name" value="TRANSCRIPTIONAL REGULATORY PROTEIN DCUR-RELATED"/>
    <property type="match status" value="1"/>
</dbReference>
<dbReference type="OrthoDB" id="9759232at2"/>
<dbReference type="GO" id="GO:0000156">
    <property type="term" value="F:phosphorelay response regulator activity"/>
    <property type="evidence" value="ECO:0007669"/>
    <property type="project" value="TreeGrafter"/>
</dbReference>
<feature type="modified residue" description="4-aspartylphosphate" evidence="11">
    <location>
        <position position="54"/>
    </location>
</feature>
<dbReference type="InterPro" id="IPR024187">
    <property type="entry name" value="Sig_transdc_resp-reg_cit/mal"/>
</dbReference>
<evidence type="ECO:0000256" key="3">
    <source>
        <dbReference type="ARBA" id="ARBA00022553"/>
    </source>
</evidence>
<accession>A0A239BW34</accession>
<name>A0A239BW34_9FIRM</name>
<protein>
    <recommendedName>
        <fullName evidence="10">Transcriptional regulatory protein</fullName>
    </recommendedName>
</protein>
<dbReference type="Gene3D" id="3.40.50.2300">
    <property type="match status" value="1"/>
</dbReference>
<keyword evidence="3 11" id="KW-0597">Phosphoprotein</keyword>
<dbReference type="Proteomes" id="UP000198304">
    <property type="component" value="Unassembled WGS sequence"/>
</dbReference>
<keyword evidence="6 10" id="KW-0238">DNA-binding</keyword>
<evidence type="ECO:0000313" key="14">
    <source>
        <dbReference type="EMBL" id="SNS11373.1"/>
    </source>
</evidence>
<dbReference type="SUPFAM" id="SSF52172">
    <property type="entry name" value="CheY-like"/>
    <property type="match status" value="1"/>
</dbReference>
<keyword evidence="5 10" id="KW-0805">Transcription regulation</keyword>
<evidence type="ECO:0000256" key="8">
    <source>
        <dbReference type="ARBA" id="ARBA00023163"/>
    </source>
</evidence>
<sequence length="226" mass="25650">MIKVLIAEDDPMVAQINRKCIKAVEGFQVVGTASNGEEALKLIKSTKPNLLVLDIYMPKLNGLQLLKNIRKEDLAVDVILVTAAKDLSSIEEGFKWGVVDYLVKPFELARFRTALEDYKNRKLQLSKKERIAQEDIDQIILGKKIKSTHLDLDKGMHQKTMEKIKTCLLQDVEAKSALEVAEALGLARVTVRRYLEHLVEIGEAEVEIQYGTVGRPQHRYFLKRPI</sequence>
<dbReference type="PROSITE" id="PS50110">
    <property type="entry name" value="RESPONSE_REGULATORY"/>
    <property type="match status" value="1"/>
</dbReference>
<evidence type="ECO:0000256" key="1">
    <source>
        <dbReference type="ARBA" id="ARBA00004496"/>
    </source>
</evidence>
<dbReference type="PANTHER" id="PTHR45526">
    <property type="entry name" value="TRANSCRIPTIONAL REGULATORY PROTEIN DPIA"/>
    <property type="match status" value="1"/>
</dbReference>
<evidence type="ECO:0000256" key="6">
    <source>
        <dbReference type="ARBA" id="ARBA00023125"/>
    </source>
</evidence>
<dbReference type="EMBL" id="FZOJ01000004">
    <property type="protein sequence ID" value="SNS11373.1"/>
    <property type="molecule type" value="Genomic_DNA"/>
</dbReference>
<keyword evidence="2 10" id="KW-0963">Cytoplasm</keyword>
<dbReference type="SMART" id="SM00448">
    <property type="entry name" value="REC"/>
    <property type="match status" value="1"/>
</dbReference>
<keyword evidence="15" id="KW-1185">Reference proteome</keyword>